<gene>
    <name evidence="3" type="ORF">SAMN05421758_1183</name>
</gene>
<accession>A0ABY1L033</accession>
<dbReference type="Proteomes" id="UP000199777">
    <property type="component" value="Unassembled WGS sequence"/>
</dbReference>
<reference evidence="3 4" key="1">
    <citation type="submission" date="2017-01" db="EMBL/GenBank/DDBJ databases">
        <authorList>
            <person name="Varghese N."/>
            <person name="Submissions S."/>
        </authorList>
    </citation>
    <scope>NUCLEOTIDE SEQUENCE [LARGE SCALE GENOMIC DNA]</scope>
    <source>
        <strain evidence="3 4">DSM 22782</strain>
    </source>
</reference>
<protein>
    <submittedName>
        <fullName evidence="3">Predicted NTPase, NACHT family domain</fullName>
    </submittedName>
</protein>
<dbReference type="RefSeq" id="WP_076572872.1">
    <property type="nucleotide sequence ID" value="NZ_FTOK01000018.1"/>
</dbReference>
<comment type="caution">
    <text evidence="3">The sequence shown here is derived from an EMBL/GenBank/DDBJ whole genome shotgun (WGS) entry which is preliminary data.</text>
</comment>
<name>A0ABY1L033_9BACI</name>
<dbReference type="Pfam" id="PF05729">
    <property type="entry name" value="NACHT"/>
    <property type="match status" value="1"/>
</dbReference>
<dbReference type="EMBL" id="FTOK01000018">
    <property type="protein sequence ID" value="SIS99325.1"/>
    <property type="molecule type" value="Genomic_DNA"/>
</dbReference>
<evidence type="ECO:0000313" key="4">
    <source>
        <dbReference type="Proteomes" id="UP000199777"/>
    </source>
</evidence>
<dbReference type="Gene3D" id="3.40.50.300">
    <property type="entry name" value="P-loop containing nucleotide triphosphate hydrolases"/>
    <property type="match status" value="1"/>
</dbReference>
<keyword evidence="4" id="KW-1185">Reference proteome</keyword>
<dbReference type="PANTHER" id="PTHR46844:SF1">
    <property type="entry name" value="SLR5058 PROTEIN"/>
    <property type="match status" value="1"/>
</dbReference>
<keyword evidence="1" id="KW-0720">Serine protease</keyword>
<dbReference type="SUPFAM" id="SSF52540">
    <property type="entry name" value="P-loop containing nucleoside triphosphate hydrolases"/>
    <property type="match status" value="1"/>
</dbReference>
<dbReference type="InterPro" id="IPR007111">
    <property type="entry name" value="NACHT_NTPase"/>
</dbReference>
<dbReference type="InterPro" id="IPR027417">
    <property type="entry name" value="P-loop_NTPase"/>
</dbReference>
<evidence type="ECO:0000313" key="3">
    <source>
        <dbReference type="EMBL" id="SIS99325.1"/>
    </source>
</evidence>
<sequence length="1054" mass="122535">MNVNLKNSIPKLICGNETATAFLISENIAMTATHALVDFFEDNQPVRLYFNVNSKVVETSADPIILEDWERQQIIALKLKKTIQGIEPLICSNFKFTNSINMKCETYGYPPARSDEGTFIDLQVKNEHFAEDYKSLPTEWNLDLKKEDDIKSYEGVSGAPIIINGFAVGVLLKQVEENGEVSRLSAVSLYLYRESFNCIGVNFLEKENNPLYAPYLNLMKLQLEQQLENTISRMLDKNSINDSGLGFTFKFNRGDSQGKKVESYIDLLRLDESAVILSEPGGGKTYLMSMWMKDIIENPIIKENKTPIFLKARNWKRSFHTIADGIVNELKYALPRIEERQVEQDLYNGNFLLLIDGLDEVSSSLDLLVEELIKISKLNGTQILVTCRKENYHKQFYTHFSEYTIKNLDEAVISEYINKELKLPGWQVLHNIEGNLRSLIKNPLFLFMTVSILKVTGYRSLPKNKAELYNSFIRFLMEERNYQKGLMKPFSIDLSTKELILSEYSDRTFRELPDMNDFAESVSVFLGRDKVELAKSELLETGLIIEENGVLSFFHPSFHEYFLAFKISKYSDSDLINFLEKFNKKEAYYEVLIYLAGLLQKNNRQDILLDFLEKTNLYIYRKCLEARFDFSEQIKKDWSKDYMNKYFRQVRKSYLQLIENHFSAIRDYFYPWYSLKNKAPREGSQMKLIIVGSMNSDVPAVDFRFLLGDKNSEEEIPDVILEKYSSGPAMLTKDPNGNTVSVPIKSMSSGKHWFINLNATDMGLDSAREVALYSIKKQIAEILDKKTLFDMEPLEMMVMQIEKNLSKLPLHLFSVSSERHKRRPSLYKNSLDELVNVLTKENKIFNYADSLMNSIYYSSEDPLRMILSILTLKRLNIEPKHYLLPPSDIGWEQLNKGGGFIWELWSDKQLSKRIATFYEHYQISYRHLVENTFYSIKEYLPFYSIGPIRFNVAFYREKTFGGGVEVTWEPVKNIKEIKTVIEQIPERKRRGESALNNERNKEINESLIKLGRKNMPFFSKRNSALDKLLHDEELREEVYSQLEKDLSYVLGKLN</sequence>
<keyword evidence="1" id="KW-0645">Protease</keyword>
<dbReference type="SUPFAM" id="SSF50494">
    <property type="entry name" value="Trypsin-like serine proteases"/>
    <property type="match status" value="1"/>
</dbReference>
<dbReference type="PROSITE" id="PS50837">
    <property type="entry name" value="NACHT"/>
    <property type="match status" value="1"/>
</dbReference>
<keyword evidence="1" id="KW-0378">Hydrolase</keyword>
<evidence type="ECO:0000256" key="1">
    <source>
        <dbReference type="ARBA" id="ARBA00022825"/>
    </source>
</evidence>
<dbReference type="InterPro" id="IPR009003">
    <property type="entry name" value="Peptidase_S1_PA"/>
</dbReference>
<dbReference type="PANTHER" id="PTHR46844">
    <property type="entry name" value="SLR5058 PROTEIN"/>
    <property type="match status" value="1"/>
</dbReference>
<evidence type="ECO:0000259" key="2">
    <source>
        <dbReference type="PROSITE" id="PS50837"/>
    </source>
</evidence>
<feature type="domain" description="NACHT" evidence="2">
    <location>
        <begin position="272"/>
        <end position="388"/>
    </location>
</feature>
<proteinExistence type="predicted"/>
<organism evidence="3 4">
    <name type="scientific">Salimicrobium salexigens</name>
    <dbReference type="NCBI Taxonomy" id="908941"/>
    <lineage>
        <taxon>Bacteria</taxon>
        <taxon>Bacillati</taxon>
        <taxon>Bacillota</taxon>
        <taxon>Bacilli</taxon>
        <taxon>Bacillales</taxon>
        <taxon>Bacillaceae</taxon>
        <taxon>Salimicrobium</taxon>
    </lineage>
</organism>